<feature type="compositionally biased region" description="Basic and acidic residues" evidence="1">
    <location>
        <begin position="192"/>
        <end position="201"/>
    </location>
</feature>
<proteinExistence type="predicted"/>
<evidence type="ECO:0000313" key="2">
    <source>
        <dbReference type="EMBL" id="KNC24800.1"/>
    </source>
</evidence>
<reference evidence="2 3" key="1">
    <citation type="journal article" date="2015" name="Nat. Commun.">
        <title>Lucilia cuprina genome unlocks parasitic fly biology to underpin future interventions.</title>
        <authorList>
            <person name="Anstead C.A."/>
            <person name="Korhonen P.K."/>
            <person name="Young N.D."/>
            <person name="Hall R.S."/>
            <person name="Jex A.R."/>
            <person name="Murali S.C."/>
            <person name="Hughes D.S."/>
            <person name="Lee S.F."/>
            <person name="Perry T."/>
            <person name="Stroehlein A.J."/>
            <person name="Ansell B.R."/>
            <person name="Breugelmans B."/>
            <person name="Hofmann A."/>
            <person name="Qu J."/>
            <person name="Dugan S."/>
            <person name="Lee S.L."/>
            <person name="Chao H."/>
            <person name="Dinh H."/>
            <person name="Han Y."/>
            <person name="Doddapaneni H.V."/>
            <person name="Worley K.C."/>
            <person name="Muzny D.M."/>
            <person name="Ioannidis P."/>
            <person name="Waterhouse R.M."/>
            <person name="Zdobnov E.M."/>
            <person name="James P.J."/>
            <person name="Bagnall N.H."/>
            <person name="Kotze A.C."/>
            <person name="Gibbs R.A."/>
            <person name="Richards S."/>
            <person name="Batterham P."/>
            <person name="Gasser R.B."/>
        </authorList>
    </citation>
    <scope>NUCLEOTIDE SEQUENCE [LARGE SCALE GENOMIC DNA]</scope>
    <source>
        <strain evidence="2 3">LS</strain>
        <tissue evidence="2">Full body</tissue>
    </source>
</reference>
<dbReference type="AlphaFoldDB" id="A0A0L0BXR2"/>
<protein>
    <submittedName>
        <fullName evidence="2">Uncharacterized protein</fullName>
    </submittedName>
</protein>
<feature type="region of interest" description="Disordered" evidence="1">
    <location>
        <begin position="191"/>
        <end position="231"/>
    </location>
</feature>
<comment type="caution">
    <text evidence="2">The sequence shown here is derived from an EMBL/GenBank/DDBJ whole genome shotgun (WGS) entry which is preliminary data.</text>
</comment>
<gene>
    <name evidence="2" type="ORF">FF38_00993</name>
</gene>
<dbReference type="Proteomes" id="UP000037069">
    <property type="component" value="Unassembled WGS sequence"/>
</dbReference>
<evidence type="ECO:0000313" key="3">
    <source>
        <dbReference type="Proteomes" id="UP000037069"/>
    </source>
</evidence>
<accession>A0A0L0BXR2</accession>
<name>A0A0L0BXR2_LUCCU</name>
<keyword evidence="3" id="KW-1185">Reference proteome</keyword>
<feature type="compositionally biased region" description="Polar residues" evidence="1">
    <location>
        <begin position="219"/>
        <end position="230"/>
    </location>
</feature>
<sequence>MSLTLIEGLREARSLPPFSGSTEYALTSYLRDVNTVLSLVGEEHKATIRSVLANRLQGKALKAIETLVVPTWEQIIAKLREEFGVRESFLGLRNQAMNVVALIVEELHHKLSEILNLMNTKYSLNPENNAMFSPDINQTLIFEIYLNSLSLNIKTLLIQNNIATISGAQSYLIENNLMKDVYLRKNSYTNNSREKNFDKGRKTGNYRQNNDDNRLYRPNPQNMAQHSGNNFERRGSVCNQIFYQRPPRWLM</sequence>
<evidence type="ECO:0000256" key="1">
    <source>
        <dbReference type="SAM" id="MobiDB-lite"/>
    </source>
</evidence>
<organism evidence="2 3">
    <name type="scientific">Lucilia cuprina</name>
    <name type="common">Green bottle fly</name>
    <name type="synonym">Australian sheep blowfly</name>
    <dbReference type="NCBI Taxonomy" id="7375"/>
    <lineage>
        <taxon>Eukaryota</taxon>
        <taxon>Metazoa</taxon>
        <taxon>Ecdysozoa</taxon>
        <taxon>Arthropoda</taxon>
        <taxon>Hexapoda</taxon>
        <taxon>Insecta</taxon>
        <taxon>Pterygota</taxon>
        <taxon>Neoptera</taxon>
        <taxon>Endopterygota</taxon>
        <taxon>Diptera</taxon>
        <taxon>Brachycera</taxon>
        <taxon>Muscomorpha</taxon>
        <taxon>Oestroidea</taxon>
        <taxon>Calliphoridae</taxon>
        <taxon>Luciliinae</taxon>
        <taxon>Lucilia</taxon>
    </lineage>
</organism>
<dbReference type="EMBL" id="JRES01001171">
    <property type="protein sequence ID" value="KNC24800.1"/>
    <property type="molecule type" value="Genomic_DNA"/>
</dbReference>